<evidence type="ECO:0000259" key="1">
    <source>
        <dbReference type="Pfam" id="PF09084"/>
    </source>
</evidence>
<gene>
    <name evidence="2" type="ORF">MWN34_18830</name>
</gene>
<proteinExistence type="predicted"/>
<name>A0ABT0DG63_9HYPH</name>
<evidence type="ECO:0000313" key="2">
    <source>
        <dbReference type="EMBL" id="MCK0198957.1"/>
    </source>
</evidence>
<organism evidence="2 3">
    <name type="scientific">Ancylobacter crimeensis</name>
    <dbReference type="NCBI Taxonomy" id="2579147"/>
    <lineage>
        <taxon>Bacteria</taxon>
        <taxon>Pseudomonadati</taxon>
        <taxon>Pseudomonadota</taxon>
        <taxon>Alphaproteobacteria</taxon>
        <taxon>Hyphomicrobiales</taxon>
        <taxon>Xanthobacteraceae</taxon>
        <taxon>Ancylobacter</taxon>
    </lineage>
</organism>
<dbReference type="Gene3D" id="3.40.190.10">
    <property type="entry name" value="Periplasmic binding protein-like II"/>
    <property type="match status" value="2"/>
</dbReference>
<dbReference type="SUPFAM" id="SSF53850">
    <property type="entry name" value="Periplasmic binding protein-like II"/>
    <property type="match status" value="1"/>
</dbReference>
<dbReference type="Pfam" id="PF09084">
    <property type="entry name" value="NMT1"/>
    <property type="match status" value="1"/>
</dbReference>
<dbReference type="InterPro" id="IPR027939">
    <property type="entry name" value="NMT1/THI5"/>
</dbReference>
<dbReference type="PROSITE" id="PS51257">
    <property type="entry name" value="PROKAR_LIPOPROTEIN"/>
    <property type="match status" value="1"/>
</dbReference>
<sequence>MRRYLSWVAVVREQSFAPALGSPNMPASSSCASLREIQMRPGFRALAARCARALLVCGLGAASIGAGLRVVAAEAADKVTFGTNWVAQAEHGGFYQAVVDGTYAKYGLDVKILPGGPQANNRLLLPVGKIDFYMGANMLQAFDSVKEGIPTIIVAAMFQKDPQVLIAHPDVKSFDELKSKTLFVSKEGLASYYQWLVKDYGFSESQVKPYTFNVAPFLADKNSAMQGYITSEPFAVEKEGGFKPSLFLLADQGFDTYSTTIETRSELARTNPDLVQRFVDASIIGWYNYLYGDNSKANALIKKDNPEMTDEMIAFSIAKMKDYGIVDSGDTLTSGIGAMTDARMKSFFDKMVRAKVVDGGIDYTKAYTLQFVNKGVGKELRPQ</sequence>
<accession>A0ABT0DG63</accession>
<dbReference type="Proteomes" id="UP001203284">
    <property type="component" value="Unassembled WGS sequence"/>
</dbReference>
<dbReference type="EMBL" id="JALKCH010000016">
    <property type="protein sequence ID" value="MCK0198957.1"/>
    <property type="molecule type" value="Genomic_DNA"/>
</dbReference>
<protein>
    <submittedName>
        <fullName evidence="2">ABC transporter substrate-binding protein</fullName>
    </submittedName>
</protein>
<dbReference type="InterPro" id="IPR015168">
    <property type="entry name" value="SsuA/THI5"/>
</dbReference>
<feature type="domain" description="SsuA/THI5-like" evidence="1">
    <location>
        <begin position="89"/>
        <end position="286"/>
    </location>
</feature>
<dbReference type="PANTHER" id="PTHR31528">
    <property type="entry name" value="4-AMINO-5-HYDROXYMETHYL-2-METHYLPYRIMIDINE PHOSPHATE SYNTHASE THI11-RELATED"/>
    <property type="match status" value="1"/>
</dbReference>
<dbReference type="PANTHER" id="PTHR31528:SF3">
    <property type="entry name" value="THIAMINE BIOSYNTHESIS PROTEIN HI_0357-RELATED"/>
    <property type="match status" value="1"/>
</dbReference>
<reference evidence="2 3" key="1">
    <citation type="submission" date="2022-04" db="EMBL/GenBank/DDBJ databases">
        <authorList>
            <person name="Grouzdev D.S."/>
            <person name="Pantiukh K.S."/>
            <person name="Krutkina M.S."/>
        </authorList>
    </citation>
    <scope>NUCLEOTIDE SEQUENCE [LARGE SCALE GENOMIC DNA]</scope>
    <source>
        <strain evidence="2 3">6x-1</strain>
    </source>
</reference>
<evidence type="ECO:0000313" key="3">
    <source>
        <dbReference type="Proteomes" id="UP001203284"/>
    </source>
</evidence>
<keyword evidence="3" id="KW-1185">Reference proteome</keyword>
<comment type="caution">
    <text evidence="2">The sequence shown here is derived from an EMBL/GenBank/DDBJ whole genome shotgun (WGS) entry which is preliminary data.</text>
</comment>